<accession>A0A1M5RTN5</accession>
<dbReference type="Proteomes" id="UP000184268">
    <property type="component" value="Unassembled WGS sequence"/>
</dbReference>
<evidence type="ECO:0000259" key="4">
    <source>
        <dbReference type="Pfam" id="PF09375"/>
    </source>
</evidence>
<dbReference type="Pfam" id="PF09375">
    <property type="entry name" value="Peptidase_M75"/>
    <property type="match status" value="1"/>
</dbReference>
<dbReference type="CDD" id="cd14658">
    <property type="entry name" value="Imelysin-like_IrpA"/>
    <property type="match status" value="1"/>
</dbReference>
<dbReference type="OrthoDB" id="5729110at2"/>
<evidence type="ECO:0000313" key="5">
    <source>
        <dbReference type="EMBL" id="SHH29667.1"/>
    </source>
</evidence>
<evidence type="ECO:0000256" key="3">
    <source>
        <dbReference type="SAM" id="SignalP"/>
    </source>
</evidence>
<dbReference type="STRING" id="299255.SAMN02745129_1749"/>
<reference evidence="5 6" key="1">
    <citation type="submission" date="2016-11" db="EMBL/GenBank/DDBJ databases">
        <authorList>
            <person name="Jaros S."/>
            <person name="Januszkiewicz K."/>
            <person name="Wedrychowicz H."/>
        </authorList>
    </citation>
    <scope>NUCLEOTIDE SEQUENCE [LARGE SCALE GENOMIC DNA]</scope>
    <source>
        <strain evidence="5 6">DSM 16917</strain>
    </source>
</reference>
<evidence type="ECO:0000313" key="6">
    <source>
        <dbReference type="Proteomes" id="UP000184268"/>
    </source>
</evidence>
<keyword evidence="6" id="KW-1185">Reference proteome</keyword>
<proteinExistence type="predicted"/>
<dbReference type="PROSITE" id="PS51257">
    <property type="entry name" value="PROKAR_LIPOPROTEIN"/>
    <property type="match status" value="1"/>
</dbReference>
<name>A0A1M5RTN5_9GAMM</name>
<dbReference type="RefSeq" id="WP_067659118.1">
    <property type="nucleotide sequence ID" value="NZ_FQXG01000002.1"/>
</dbReference>
<dbReference type="GO" id="GO:0030313">
    <property type="term" value="C:cell envelope"/>
    <property type="evidence" value="ECO:0007669"/>
    <property type="project" value="UniProtKB-SubCell"/>
</dbReference>
<dbReference type="AlphaFoldDB" id="A0A1M5RTN5"/>
<dbReference type="InterPro" id="IPR038352">
    <property type="entry name" value="Imelysin_sf"/>
</dbReference>
<keyword evidence="2 3" id="KW-0732">Signal</keyword>
<evidence type="ECO:0000256" key="2">
    <source>
        <dbReference type="ARBA" id="ARBA00022729"/>
    </source>
</evidence>
<dbReference type="InterPro" id="IPR018976">
    <property type="entry name" value="Imelysin-like"/>
</dbReference>
<dbReference type="EMBL" id="FQXG01000002">
    <property type="protein sequence ID" value="SHH29667.1"/>
    <property type="molecule type" value="Genomic_DNA"/>
</dbReference>
<dbReference type="InterPro" id="IPR034982">
    <property type="entry name" value="Imelysin-like_IrpA"/>
</dbReference>
<feature type="domain" description="Imelysin-like" evidence="4">
    <location>
        <begin position="58"/>
        <end position="369"/>
    </location>
</feature>
<keyword evidence="5" id="KW-0449">Lipoprotein</keyword>
<gene>
    <name evidence="5" type="ORF">SAMN02745129_1749</name>
</gene>
<feature type="signal peptide" evidence="3">
    <location>
        <begin position="1"/>
        <end position="21"/>
    </location>
</feature>
<organism evidence="5 6">
    <name type="scientific">Ferrimonas marina</name>
    <dbReference type="NCBI Taxonomy" id="299255"/>
    <lineage>
        <taxon>Bacteria</taxon>
        <taxon>Pseudomonadati</taxon>
        <taxon>Pseudomonadota</taxon>
        <taxon>Gammaproteobacteria</taxon>
        <taxon>Alteromonadales</taxon>
        <taxon>Ferrimonadaceae</taxon>
        <taxon>Ferrimonas</taxon>
    </lineage>
</organism>
<evidence type="ECO:0000256" key="1">
    <source>
        <dbReference type="ARBA" id="ARBA00004196"/>
    </source>
</evidence>
<feature type="chain" id="PRO_5009913552" evidence="3">
    <location>
        <begin position="22"/>
        <end position="382"/>
    </location>
</feature>
<dbReference type="Gene3D" id="1.20.1420.20">
    <property type="entry name" value="M75 peptidase, HXXE motif"/>
    <property type="match status" value="1"/>
</dbReference>
<comment type="subcellular location">
    <subcellularLocation>
        <location evidence="1">Cell envelope</location>
    </subcellularLocation>
</comment>
<sequence length="382" mass="41036">MTSVRPLTAAILLAMTLGACGGSSDDDSDTPAPVTPPANTGFDYDATEMIASLTDTVIVAGYANLEQGMTDLHLAADNLRNDPTAENLLAAQNAWKAARQPWERGEAHIFGPIDALSIDPHLDTWPLNTVDLQAQLANNSGFDPEMIKTWNDDVQGFHTMEYLLFGDGVDNNQKSIEAMTSQEREYLVSLALVAMDYSSQLVQAWTLSYDGGESYAEALKEPGNNFYSANLAVVEELVNGLIGIVDEVGNGKIADPFGASLELADTSLVESQYSWNSLLDFSDNIIGVQTVYRGEGVGQSDQPGLDDWVRAADADLADRIDGEIQAAVDAILAIAGENDMPFRQAILDEAGRARVQSAVDALTTLQSSLESDLLPLLSEWNG</sequence>
<protein>
    <submittedName>
        <fullName evidence="5">Predicted lipoprotein</fullName>
    </submittedName>
</protein>